<proteinExistence type="predicted"/>
<dbReference type="Gene3D" id="1.10.30.50">
    <property type="match status" value="1"/>
</dbReference>
<reference evidence="2" key="1">
    <citation type="submission" date="2021-01" db="EMBL/GenBank/DDBJ databases">
        <authorList>
            <person name="Corre E."/>
            <person name="Pelletier E."/>
            <person name="Niang G."/>
            <person name="Scheremetjew M."/>
            <person name="Finn R."/>
            <person name="Kale V."/>
            <person name="Holt S."/>
            <person name="Cochrane G."/>
            <person name="Meng A."/>
            <person name="Brown T."/>
            <person name="Cohen L."/>
        </authorList>
    </citation>
    <scope>NUCLEOTIDE SEQUENCE</scope>
    <source>
        <strain evidence="2">SAG 36.94</strain>
    </source>
</reference>
<name>A0A7S1TGU4_9RHOD</name>
<evidence type="ECO:0000256" key="1">
    <source>
        <dbReference type="SAM" id="MobiDB-lite"/>
    </source>
</evidence>
<dbReference type="EMBL" id="HBGH01013838">
    <property type="protein sequence ID" value="CAD9235620.1"/>
    <property type="molecule type" value="Transcribed_RNA"/>
</dbReference>
<gene>
    <name evidence="2" type="ORF">CCAE0312_LOCUS7711</name>
</gene>
<dbReference type="PANTHER" id="PTHR33427">
    <property type="entry name" value="HNH ENDONUCLEASE"/>
    <property type="match status" value="1"/>
</dbReference>
<dbReference type="AlphaFoldDB" id="A0A7S1TGU4"/>
<dbReference type="CDD" id="cd00085">
    <property type="entry name" value="HNHc"/>
    <property type="match status" value="1"/>
</dbReference>
<evidence type="ECO:0008006" key="3">
    <source>
        <dbReference type="Google" id="ProtNLM"/>
    </source>
</evidence>
<protein>
    <recommendedName>
        <fullName evidence="3">HNH nuclease domain-containing protein</fullName>
    </recommendedName>
</protein>
<feature type="region of interest" description="Disordered" evidence="1">
    <location>
        <begin position="1"/>
        <end position="20"/>
    </location>
</feature>
<evidence type="ECO:0000313" key="2">
    <source>
        <dbReference type="EMBL" id="CAD9235620.1"/>
    </source>
</evidence>
<organism evidence="2">
    <name type="scientific">Compsopogon caeruleus</name>
    <dbReference type="NCBI Taxonomy" id="31354"/>
    <lineage>
        <taxon>Eukaryota</taxon>
        <taxon>Rhodophyta</taxon>
        <taxon>Compsopogonophyceae</taxon>
        <taxon>Compsopogonales</taxon>
        <taxon>Compsopogonaceae</taxon>
        <taxon>Compsopogon</taxon>
    </lineage>
</organism>
<dbReference type="InterPro" id="IPR003615">
    <property type="entry name" value="HNH_nuc"/>
</dbReference>
<accession>A0A7S1TGU4</accession>
<dbReference type="PANTHER" id="PTHR33427:SF1">
    <property type="entry name" value="F6A14.21 PROTEIN"/>
    <property type="match status" value="1"/>
</dbReference>
<sequence>MVVAAGEVTPSKGLRESRSRFSSDVKNQCWDRARLFPNREGRDPTRWRLDAAGNPVCRALRGCVGPLCMEFDHIHPKSRGGSGSVENCQVLQSRLNRRKADEFPPPERKTLRVWSEEAGIRDFGGKELDIVELAIFGGTVQRPYVLFLNDGVMEFLPRGTRFSESDLCYHRRESNLRGIVT</sequence>